<keyword evidence="4" id="KW-0862">Zinc</keyword>
<keyword evidence="3 5" id="KW-0863">Zinc-finger</keyword>
<reference evidence="9" key="1">
    <citation type="submission" date="2023-10" db="EMBL/GenBank/DDBJ databases">
        <authorList>
            <person name="Chen Y."/>
            <person name="Shah S."/>
            <person name="Dougan E. K."/>
            <person name="Thang M."/>
            <person name="Chan C."/>
        </authorList>
    </citation>
    <scope>NUCLEOTIDE SEQUENCE [LARGE SCALE GENOMIC DNA]</scope>
</reference>
<protein>
    <recommendedName>
        <fullName evidence="8">C2HC/C3H-type domain-containing protein</fullName>
    </recommendedName>
</protein>
<sequence length="409" mass="43258">MFTSAFAPRSRKTGSWGKLTRTALSLAPDFFASSRPPKEKLPAWKQKSLAFRQAVLAGKAAGGDAAAAKEAAKISEELAAAGGADAGMTKCPHCGRTFNKDAGERHIAICAKTFGSKPGGGRLVRGGGGKARGGGGAPAPTRRARRARTTAAWAALRGGCGSDAPCRSRSSGAPGGGVPVPEGFAGRRVPPGRAGGARRARAAPRGAPSERRPSGGWLSGRASARGASATRWARGPMGDDDEIFEDADNVALLYAYGGFGLLLVLYFVCERGPCHWSRGLEATYLAVLLLSVWGTALVWCEIGISESDLFRSNARLRNLMRLFLVAHIFHKFIAVQSTPKFFDGPSAREDWQDWSRPPPKRAERIAQELDDAVAEILELVLGQAPPEPPGRRGRGPSRPCSRSSCSRTS</sequence>
<evidence type="ECO:0000256" key="2">
    <source>
        <dbReference type="ARBA" id="ARBA00022737"/>
    </source>
</evidence>
<comment type="caution">
    <text evidence="9">The sequence shown here is derived from an EMBL/GenBank/DDBJ whole genome shotgun (WGS) entry which is preliminary data.</text>
</comment>
<evidence type="ECO:0000256" key="1">
    <source>
        <dbReference type="ARBA" id="ARBA00022723"/>
    </source>
</evidence>
<feature type="compositionally biased region" description="Low complexity" evidence="6">
    <location>
        <begin position="396"/>
        <end position="409"/>
    </location>
</feature>
<organism evidence="9 10">
    <name type="scientific">Prorocentrum cordatum</name>
    <dbReference type="NCBI Taxonomy" id="2364126"/>
    <lineage>
        <taxon>Eukaryota</taxon>
        <taxon>Sar</taxon>
        <taxon>Alveolata</taxon>
        <taxon>Dinophyceae</taxon>
        <taxon>Prorocentrales</taxon>
        <taxon>Prorocentraceae</taxon>
        <taxon>Prorocentrum</taxon>
    </lineage>
</organism>
<dbReference type="EMBL" id="CAUYUJ010018735">
    <property type="protein sequence ID" value="CAK0885935.1"/>
    <property type="molecule type" value="Genomic_DNA"/>
</dbReference>
<keyword evidence="7" id="KW-0472">Membrane</keyword>
<gene>
    <name evidence="9" type="ORF">PCOR1329_LOCUS67416</name>
</gene>
<dbReference type="PANTHER" id="PTHR13555">
    <property type="entry name" value="C2H2 ZINC FINGER CGI-62-RELATED"/>
    <property type="match status" value="1"/>
</dbReference>
<feature type="region of interest" description="Disordered" evidence="6">
    <location>
        <begin position="161"/>
        <end position="223"/>
    </location>
</feature>
<dbReference type="PROSITE" id="PS52027">
    <property type="entry name" value="ZF_C2HC_C3H"/>
    <property type="match status" value="1"/>
</dbReference>
<evidence type="ECO:0000256" key="7">
    <source>
        <dbReference type="SAM" id="Phobius"/>
    </source>
</evidence>
<feature type="compositionally biased region" description="Low complexity" evidence="6">
    <location>
        <begin position="179"/>
        <end position="192"/>
    </location>
</feature>
<feature type="compositionally biased region" description="Gly residues" evidence="6">
    <location>
        <begin position="121"/>
        <end position="137"/>
    </location>
</feature>
<accession>A0ABN9WLM0</accession>
<name>A0ABN9WLM0_9DINO</name>
<keyword evidence="7" id="KW-0812">Transmembrane</keyword>
<evidence type="ECO:0000313" key="10">
    <source>
        <dbReference type="Proteomes" id="UP001189429"/>
    </source>
</evidence>
<keyword evidence="7" id="KW-1133">Transmembrane helix</keyword>
<keyword evidence="1" id="KW-0479">Metal-binding</keyword>
<feature type="compositionally biased region" description="Low complexity" evidence="6">
    <location>
        <begin position="214"/>
        <end position="223"/>
    </location>
</feature>
<keyword evidence="2" id="KW-0677">Repeat</keyword>
<feature type="transmembrane region" description="Helical" evidence="7">
    <location>
        <begin position="281"/>
        <end position="299"/>
    </location>
</feature>
<dbReference type="Proteomes" id="UP001189429">
    <property type="component" value="Unassembled WGS sequence"/>
</dbReference>
<feature type="domain" description="C2HC/C3H-type" evidence="8">
    <location>
        <begin position="87"/>
        <end position="116"/>
    </location>
</feature>
<evidence type="ECO:0000256" key="3">
    <source>
        <dbReference type="ARBA" id="ARBA00022771"/>
    </source>
</evidence>
<feature type="transmembrane region" description="Helical" evidence="7">
    <location>
        <begin position="251"/>
        <end position="269"/>
    </location>
</feature>
<dbReference type="Pfam" id="PF13913">
    <property type="entry name" value="zf-C2HC_2"/>
    <property type="match status" value="1"/>
</dbReference>
<evidence type="ECO:0000256" key="4">
    <source>
        <dbReference type="ARBA" id="ARBA00022833"/>
    </source>
</evidence>
<dbReference type="PANTHER" id="PTHR13555:SF36">
    <property type="entry name" value="ZINC FINGER C2HC DOMAIN-CONTAINING PROTEIN 1B"/>
    <property type="match status" value="1"/>
</dbReference>
<evidence type="ECO:0000313" key="9">
    <source>
        <dbReference type="EMBL" id="CAK0885935.1"/>
    </source>
</evidence>
<dbReference type="InterPro" id="IPR049899">
    <property type="entry name" value="Znf_C2HC_C3H"/>
</dbReference>
<keyword evidence="10" id="KW-1185">Reference proteome</keyword>
<evidence type="ECO:0000256" key="5">
    <source>
        <dbReference type="PROSITE-ProRule" id="PRU01371"/>
    </source>
</evidence>
<evidence type="ECO:0000256" key="6">
    <source>
        <dbReference type="SAM" id="MobiDB-lite"/>
    </source>
</evidence>
<feature type="region of interest" description="Disordered" evidence="6">
    <location>
        <begin position="121"/>
        <end position="144"/>
    </location>
</feature>
<evidence type="ECO:0000259" key="8">
    <source>
        <dbReference type="PROSITE" id="PS52027"/>
    </source>
</evidence>
<dbReference type="InterPro" id="IPR026319">
    <property type="entry name" value="ZC2HC1A/B-like"/>
</dbReference>
<proteinExistence type="predicted"/>
<feature type="region of interest" description="Disordered" evidence="6">
    <location>
        <begin position="382"/>
        <end position="409"/>
    </location>
</feature>